<evidence type="ECO:0000256" key="9">
    <source>
        <dbReference type="ARBA" id="ARBA00022842"/>
    </source>
</evidence>
<dbReference type="CTD" id="187136"/>
<dbReference type="InterPro" id="IPR006357">
    <property type="entry name" value="HAD-SF_hydro_IIA"/>
</dbReference>
<dbReference type="HOGENOM" id="CLU_043473_4_0_1"/>
<dbReference type="NCBIfam" id="TIGR01460">
    <property type="entry name" value="HAD-SF-IIA"/>
    <property type="match status" value="1"/>
</dbReference>
<dbReference type="Pfam" id="PF13344">
    <property type="entry name" value="Hydrolase_6"/>
    <property type="match status" value="1"/>
</dbReference>
<dbReference type="GO" id="GO:0005634">
    <property type="term" value="C:nucleus"/>
    <property type="evidence" value="ECO:0007669"/>
    <property type="project" value="UniProtKB-SubCell"/>
</dbReference>
<organism evidence="15 16">
    <name type="scientific">Caenorhabditis elegans</name>
    <dbReference type="NCBI Taxonomy" id="6239"/>
    <lineage>
        <taxon>Eukaryota</taxon>
        <taxon>Metazoa</taxon>
        <taxon>Ecdysozoa</taxon>
        <taxon>Nematoda</taxon>
        <taxon>Chromadorea</taxon>
        <taxon>Rhabditida</taxon>
        <taxon>Rhabditina</taxon>
        <taxon>Rhabditomorpha</taxon>
        <taxon>Rhabditoidea</taxon>
        <taxon>Rhabditidae</taxon>
        <taxon>Peloderinae</taxon>
        <taxon>Caenorhabditis</taxon>
    </lineage>
</organism>
<keyword evidence="18" id="KW-1267">Proteomics identification</keyword>
<evidence type="ECO:0000313" key="16">
    <source>
        <dbReference type="Proteomes" id="UP000001940"/>
    </source>
</evidence>
<keyword evidence="9" id="KW-0460">Magnesium</keyword>
<dbReference type="Proteomes" id="UP000001940">
    <property type="component" value="Chromosome V"/>
</dbReference>
<keyword evidence="7" id="KW-0479">Metal-binding</keyword>
<dbReference type="Bgee" id="WBGene00019522">
    <property type="expression patterns" value="Expressed in larva and 4 other cell types or tissues"/>
</dbReference>
<evidence type="ECO:0000256" key="8">
    <source>
        <dbReference type="ARBA" id="ARBA00022801"/>
    </source>
</evidence>
<evidence type="ECO:0000256" key="12">
    <source>
        <dbReference type="ARBA" id="ARBA00039357"/>
    </source>
</evidence>
<comment type="function">
    <text evidence="11">Phosphatase that hydrolyzes imidodiphosphate, 3-phosphohistidine and 6-phospholysine. Has broad substrate specificity and can also hydrolyze inorganic diphosphate, but with lower efficiency.</text>
</comment>
<evidence type="ECO:0000256" key="4">
    <source>
        <dbReference type="ARBA" id="ARBA00007958"/>
    </source>
</evidence>
<evidence type="ECO:0000256" key="11">
    <source>
        <dbReference type="ARBA" id="ARBA00037258"/>
    </source>
</evidence>
<evidence type="ECO:0000313" key="15">
    <source>
        <dbReference type="EMBL" id="CCD70381.1"/>
    </source>
</evidence>
<gene>
    <name evidence="15" type="ORF">CELE_K08B12.3</name>
    <name evidence="15 17" type="ORF">K08B12.3</name>
</gene>
<dbReference type="PANTHER" id="PTHR19288">
    <property type="entry name" value="4-NITROPHENYLPHOSPHATASE-RELATED"/>
    <property type="match status" value="1"/>
</dbReference>
<sequence>MSKISSVLIDLSGTIHIEEFAIPGAQTALELLRQHAKVKFVTNTTKESKRLLHQRLINCGFKVEKEEIFTSLTAARDLIVKNQYRPFFIVDDRAMEDFEGISTDDPNAVVIGLAPEKFNDTTLTHAFRLIKEKKASLIAINKGRYHQTNAGLCLGPGTYVAGLEYSAGVEATIVGKPNKLFFESALQSLNENVDFSSAVMIGDDVNDDALGAIKIGMRAILVKTGKFRDGDELKVKNVANSFVDAVNMIIENKVENG</sequence>
<dbReference type="InterPro" id="IPR006355">
    <property type="entry name" value="LHPP/HDHD2"/>
</dbReference>
<evidence type="ECO:0000256" key="3">
    <source>
        <dbReference type="ARBA" id="ARBA00004496"/>
    </source>
</evidence>
<evidence type="ECO:0000256" key="14">
    <source>
        <dbReference type="ARBA" id="ARBA00047820"/>
    </source>
</evidence>
<evidence type="ECO:0000256" key="1">
    <source>
        <dbReference type="ARBA" id="ARBA00001946"/>
    </source>
</evidence>
<dbReference type="GO" id="GO:0004427">
    <property type="term" value="F:inorganic diphosphate phosphatase activity"/>
    <property type="evidence" value="ECO:0007669"/>
    <property type="project" value="UniProtKB-EC"/>
</dbReference>
<proteinExistence type="evidence at protein level"/>
<dbReference type="CDD" id="cd07509">
    <property type="entry name" value="HAD_PPase"/>
    <property type="match status" value="1"/>
</dbReference>
<dbReference type="Pfam" id="PF13242">
    <property type="entry name" value="Hydrolase_like"/>
    <property type="match status" value="1"/>
</dbReference>
<dbReference type="InterPro" id="IPR023214">
    <property type="entry name" value="HAD_sf"/>
</dbReference>
<dbReference type="eggNOG" id="KOG3040">
    <property type="taxonomic scope" value="Eukaryota"/>
</dbReference>
<dbReference type="EC" id="3.6.1.1" evidence="5"/>
<dbReference type="OrthoDB" id="426235at2759"/>
<dbReference type="SUPFAM" id="SSF56784">
    <property type="entry name" value="HAD-like"/>
    <property type="match status" value="1"/>
</dbReference>
<dbReference type="WormBase" id="K08B12.3">
    <property type="protein sequence ID" value="CE11914"/>
    <property type="gene ID" value="WBGene00019522"/>
</dbReference>
<comment type="subcellular location">
    <subcellularLocation>
        <location evidence="3">Cytoplasm</location>
    </subcellularLocation>
    <subcellularLocation>
        <location evidence="2">Nucleus</location>
    </subcellularLocation>
</comment>
<dbReference type="InterPro" id="IPR036412">
    <property type="entry name" value="HAD-like_sf"/>
</dbReference>
<keyword evidence="6" id="KW-0963">Cytoplasm</keyword>
<evidence type="ECO:0000256" key="6">
    <source>
        <dbReference type="ARBA" id="ARBA00022490"/>
    </source>
</evidence>
<dbReference type="PhylomeDB" id="O01581"/>
<dbReference type="SMR" id="O01581"/>
<dbReference type="KEGG" id="cel:CELE_K08B12.3"/>
<evidence type="ECO:0000313" key="17">
    <source>
        <dbReference type="WormBase" id="K08B12.3"/>
    </source>
</evidence>
<name>O01581_CAEEL</name>
<dbReference type="UCSC" id="K08B12.3">
    <property type="organism name" value="c. elegans"/>
</dbReference>
<dbReference type="PIR" id="T25806">
    <property type="entry name" value="T25806"/>
</dbReference>
<comment type="similarity">
    <text evidence="4">Belongs to the HAD-like hydrolase superfamily.</text>
</comment>
<evidence type="ECO:0000256" key="5">
    <source>
        <dbReference type="ARBA" id="ARBA00012146"/>
    </source>
</evidence>
<dbReference type="OMA" id="RKPIESW"/>
<protein>
    <recommendedName>
        <fullName evidence="13">Haloacid dehalogenase-like hydrolase domain-containing protein 2</fullName>
        <ecNumber evidence="5">3.6.1.1</ecNumber>
    </recommendedName>
    <alternativeName>
        <fullName evidence="12">Phospholysine phosphohistidine inorganic pyrophosphate phosphatase</fullName>
    </alternativeName>
</protein>
<dbReference type="GO" id="GO:0046872">
    <property type="term" value="F:metal ion binding"/>
    <property type="evidence" value="ECO:0007669"/>
    <property type="project" value="UniProtKB-KW"/>
</dbReference>
<dbReference type="FunCoup" id="O01581">
    <property type="interactions" value="1829"/>
</dbReference>
<dbReference type="AlphaFoldDB" id="O01581"/>
<comment type="catalytic activity">
    <reaction evidence="14">
        <text>diphosphate + H2O = 2 phosphate + H(+)</text>
        <dbReference type="Rhea" id="RHEA:24576"/>
        <dbReference type="ChEBI" id="CHEBI:15377"/>
        <dbReference type="ChEBI" id="CHEBI:15378"/>
        <dbReference type="ChEBI" id="CHEBI:33019"/>
        <dbReference type="ChEBI" id="CHEBI:43474"/>
        <dbReference type="EC" id="3.6.1.1"/>
    </reaction>
</comment>
<dbReference type="PANTHER" id="PTHR19288:SF46">
    <property type="entry name" value="HALOACID DEHALOGENASE-LIKE HYDROLASE DOMAIN-CONTAINING PROTEIN 2"/>
    <property type="match status" value="1"/>
</dbReference>
<dbReference type="GeneID" id="187136"/>
<dbReference type="PaxDb" id="6239-K08B12.3"/>
<dbReference type="RefSeq" id="NP_504597.1">
    <property type="nucleotide sequence ID" value="NM_072196.1"/>
</dbReference>
<dbReference type="PeptideAtlas" id="O01581"/>
<evidence type="ECO:0000256" key="2">
    <source>
        <dbReference type="ARBA" id="ARBA00004123"/>
    </source>
</evidence>
<dbReference type="EMBL" id="BX284605">
    <property type="protein sequence ID" value="CCD70381.1"/>
    <property type="molecule type" value="Genomic_DNA"/>
</dbReference>
<dbReference type="AGR" id="WB:WBGene00019522"/>
<evidence type="ECO:0007829" key="18">
    <source>
        <dbReference type="PeptideAtlas" id="O01581"/>
    </source>
</evidence>
<keyword evidence="8" id="KW-0378">Hydrolase</keyword>
<dbReference type="GO" id="GO:0005737">
    <property type="term" value="C:cytoplasm"/>
    <property type="evidence" value="ECO:0000318"/>
    <property type="project" value="GO_Central"/>
</dbReference>
<reference evidence="15 16" key="1">
    <citation type="journal article" date="1998" name="Science">
        <title>Genome sequence of the nematode C. elegans: a platform for investigating biology.</title>
        <authorList>
            <consortium name="The C. elegans sequencing consortium"/>
            <person name="Sulson J.E."/>
            <person name="Waterston R."/>
        </authorList>
    </citation>
    <scope>NUCLEOTIDE SEQUENCE [LARGE SCALE GENOMIC DNA]</scope>
    <source>
        <strain evidence="15 16">Bristol N2</strain>
    </source>
</reference>
<keyword evidence="10" id="KW-0539">Nucleus</keyword>
<comment type="cofactor">
    <cofactor evidence="1">
        <name>Mg(2+)</name>
        <dbReference type="ChEBI" id="CHEBI:18420"/>
    </cofactor>
</comment>
<evidence type="ECO:0000256" key="7">
    <source>
        <dbReference type="ARBA" id="ARBA00022723"/>
    </source>
</evidence>
<keyword evidence="16" id="KW-1185">Reference proteome</keyword>
<evidence type="ECO:0000256" key="13">
    <source>
        <dbReference type="ARBA" id="ARBA00039666"/>
    </source>
</evidence>
<dbReference type="InParanoid" id="O01581"/>
<dbReference type="Gene3D" id="3.40.50.1000">
    <property type="entry name" value="HAD superfamily/HAD-like"/>
    <property type="match status" value="2"/>
</dbReference>
<dbReference type="FunFam" id="3.40.50.1000:FF:000051">
    <property type="entry name" value="Phospholysine phosphohistidine inorganic pyrophosphate phosphatase"/>
    <property type="match status" value="1"/>
</dbReference>
<evidence type="ECO:0000256" key="10">
    <source>
        <dbReference type="ARBA" id="ARBA00023242"/>
    </source>
</evidence>
<dbReference type="GO" id="GO:0016791">
    <property type="term" value="F:phosphatase activity"/>
    <property type="evidence" value="ECO:0000318"/>
    <property type="project" value="GO_Central"/>
</dbReference>
<accession>O01581</accession>
<dbReference type="NCBIfam" id="TIGR01458">
    <property type="entry name" value="HAD-SF-IIA-hyp3"/>
    <property type="match status" value="1"/>
</dbReference>
<dbReference type="STRING" id="6239.K08B12.3.1"/>